<dbReference type="GO" id="GO:0006508">
    <property type="term" value="P:proteolysis"/>
    <property type="evidence" value="ECO:0007669"/>
    <property type="project" value="InterPro"/>
</dbReference>
<keyword evidence="8" id="KW-1185">Reference proteome</keyword>
<dbReference type="CDD" id="cd02248">
    <property type="entry name" value="Peptidase_C1A"/>
    <property type="match status" value="1"/>
</dbReference>
<dbReference type="AlphaFoldDB" id="A0A0E0PZJ6"/>
<dbReference type="Gene3D" id="3.90.70.10">
    <property type="entry name" value="Cysteine proteinases"/>
    <property type="match status" value="1"/>
</dbReference>
<dbReference type="PANTHER" id="PTHR12411">
    <property type="entry name" value="CYSTEINE PROTEASE FAMILY C1-RELATED"/>
    <property type="match status" value="1"/>
</dbReference>
<dbReference type="STRING" id="4529.A0A0E0PZJ6"/>
<keyword evidence="2" id="KW-0865">Zymogen</keyword>
<keyword evidence="4" id="KW-0732">Signal</keyword>
<evidence type="ECO:0000256" key="1">
    <source>
        <dbReference type="ARBA" id="ARBA00008455"/>
    </source>
</evidence>
<dbReference type="InterPro" id="IPR039417">
    <property type="entry name" value="Peptidase_C1A_papain-like"/>
</dbReference>
<accession>A0A0E0PZJ6</accession>
<dbReference type="EnsemblPlants" id="ORUFI06G20640.1">
    <property type="protein sequence ID" value="ORUFI06G20640.1"/>
    <property type="gene ID" value="ORUFI06G20640"/>
</dbReference>
<name>A0A0E0PZJ6_ORYRU</name>
<dbReference type="InterPro" id="IPR025660">
    <property type="entry name" value="Pept_his_AS"/>
</dbReference>
<dbReference type="HOGENOM" id="CLU_012184_1_0_1"/>
<feature type="signal peptide" evidence="4">
    <location>
        <begin position="1"/>
        <end position="29"/>
    </location>
</feature>
<evidence type="ECO:0000313" key="7">
    <source>
        <dbReference type="EnsemblPlants" id="ORUFI06G20640.1"/>
    </source>
</evidence>
<dbReference type="SMART" id="SM00848">
    <property type="entry name" value="Inhibitor_I29"/>
    <property type="match status" value="1"/>
</dbReference>
<organism evidence="7 8">
    <name type="scientific">Oryza rufipogon</name>
    <name type="common">Brownbeard rice</name>
    <name type="synonym">Asian wild rice</name>
    <dbReference type="NCBI Taxonomy" id="4529"/>
    <lineage>
        <taxon>Eukaryota</taxon>
        <taxon>Viridiplantae</taxon>
        <taxon>Streptophyta</taxon>
        <taxon>Embryophyta</taxon>
        <taxon>Tracheophyta</taxon>
        <taxon>Spermatophyta</taxon>
        <taxon>Magnoliopsida</taxon>
        <taxon>Liliopsida</taxon>
        <taxon>Poales</taxon>
        <taxon>Poaceae</taxon>
        <taxon>BOP clade</taxon>
        <taxon>Oryzoideae</taxon>
        <taxon>Oryzeae</taxon>
        <taxon>Oryzinae</taxon>
        <taxon>Oryza</taxon>
    </lineage>
</organism>
<reference evidence="8" key="1">
    <citation type="submission" date="2013-06" db="EMBL/GenBank/DDBJ databases">
        <authorList>
            <person name="Zhao Q."/>
        </authorList>
    </citation>
    <scope>NUCLEOTIDE SEQUENCE</scope>
    <source>
        <strain evidence="8">cv. W1943</strain>
    </source>
</reference>
<dbReference type="InterPro" id="IPR013201">
    <property type="entry name" value="Prot_inhib_I29"/>
</dbReference>
<dbReference type="Proteomes" id="UP000008022">
    <property type="component" value="Unassembled WGS sequence"/>
</dbReference>
<feature type="chain" id="PRO_5018694222" evidence="4">
    <location>
        <begin position="30"/>
        <end position="357"/>
    </location>
</feature>
<evidence type="ECO:0000256" key="3">
    <source>
        <dbReference type="ARBA" id="ARBA00023157"/>
    </source>
</evidence>
<dbReference type="Pfam" id="PF00112">
    <property type="entry name" value="Peptidase_C1"/>
    <property type="match status" value="1"/>
</dbReference>
<reference evidence="7" key="2">
    <citation type="submission" date="2015-06" db="UniProtKB">
        <authorList>
            <consortium name="EnsemblPlants"/>
        </authorList>
    </citation>
    <scope>IDENTIFICATION</scope>
</reference>
<dbReference type="PROSITE" id="PS00640">
    <property type="entry name" value="THIOL_PROTEASE_ASN"/>
    <property type="match status" value="1"/>
</dbReference>
<dbReference type="SMART" id="SM00645">
    <property type="entry name" value="Pept_C1"/>
    <property type="match status" value="1"/>
</dbReference>
<evidence type="ECO:0000256" key="2">
    <source>
        <dbReference type="ARBA" id="ARBA00023145"/>
    </source>
</evidence>
<dbReference type="InterPro" id="IPR038765">
    <property type="entry name" value="Papain-like_cys_pep_sf"/>
</dbReference>
<comment type="similarity">
    <text evidence="1">Belongs to the peptidase C1 family.</text>
</comment>
<protein>
    <submittedName>
        <fullName evidence="7">Uncharacterized protein</fullName>
    </submittedName>
</protein>
<dbReference type="FunFam" id="3.90.70.10:FF:000204">
    <property type="entry name" value="Papain"/>
    <property type="match status" value="1"/>
</dbReference>
<dbReference type="PROSITE" id="PS00639">
    <property type="entry name" value="THIOL_PROTEASE_HIS"/>
    <property type="match status" value="1"/>
</dbReference>
<dbReference type="Gramene" id="ORUFI06G20640.1">
    <property type="protein sequence ID" value="ORUFI06G20640.1"/>
    <property type="gene ID" value="ORUFI06G20640"/>
</dbReference>
<dbReference type="PRINTS" id="PR00705">
    <property type="entry name" value="PAPAIN"/>
</dbReference>
<dbReference type="Pfam" id="PF08246">
    <property type="entry name" value="Inhibitor_I29"/>
    <property type="match status" value="1"/>
</dbReference>
<dbReference type="SUPFAM" id="SSF54001">
    <property type="entry name" value="Cysteine proteinases"/>
    <property type="match status" value="1"/>
</dbReference>
<dbReference type="InterPro" id="IPR013128">
    <property type="entry name" value="Peptidase_C1A"/>
</dbReference>
<dbReference type="InterPro" id="IPR000668">
    <property type="entry name" value="Peptidase_C1A_C"/>
</dbReference>
<dbReference type="InterPro" id="IPR025661">
    <property type="entry name" value="Pept_asp_AS"/>
</dbReference>
<feature type="domain" description="Peptidase C1A papain C-terminal" evidence="5">
    <location>
        <begin position="135"/>
        <end position="356"/>
    </location>
</feature>
<dbReference type="eggNOG" id="KOG1543">
    <property type="taxonomic scope" value="Eukaryota"/>
</dbReference>
<evidence type="ECO:0000259" key="6">
    <source>
        <dbReference type="SMART" id="SM00848"/>
    </source>
</evidence>
<evidence type="ECO:0000256" key="4">
    <source>
        <dbReference type="SAM" id="SignalP"/>
    </source>
</evidence>
<evidence type="ECO:0000313" key="8">
    <source>
        <dbReference type="Proteomes" id="UP000008022"/>
    </source>
</evidence>
<sequence length="357" mass="38505">MAIASSSFSLAAILLIIIMYCCPTGLVEAARKGPAAAGGGDDSAMRERYEKWAADHGRTYKDSLEKARRFEVFRTNALFIDSFNAAGGKKSPRLTTNKFADLTNEEFAEYYGRPFSTPVIGGSGFMYGNVRPSDVPANINWRDRGAVTQVKNQKDCASCWAFSAVAAVEGIHQIRSHNLVALSTQQLLDCSTGRNNHGCNRGDMDEAFRYITSNGGIAAESDYPYEDRALGTCRASGKPVAASIRGFQYVPPNNETALLLAVAHQPVSVALDGVGKVSQFFSSGVFGAMQNETCTTDLNHAMTAVGYGTDEHGTKYWLMKNSWGTDWGEGGYMKIARDVASNTGLCGLAMQPSYPVA</sequence>
<proteinExistence type="inferred from homology"/>
<dbReference type="GO" id="GO:0008234">
    <property type="term" value="F:cysteine-type peptidase activity"/>
    <property type="evidence" value="ECO:0007669"/>
    <property type="project" value="InterPro"/>
</dbReference>
<keyword evidence="3" id="KW-1015">Disulfide bond</keyword>
<evidence type="ECO:0000259" key="5">
    <source>
        <dbReference type="SMART" id="SM00645"/>
    </source>
</evidence>
<feature type="domain" description="Cathepsin propeptide inhibitor" evidence="6">
    <location>
        <begin position="49"/>
        <end position="107"/>
    </location>
</feature>
<dbReference type="OMA" id="MYENYSS"/>